<dbReference type="Gene3D" id="2.60.40.2700">
    <property type="match status" value="3"/>
</dbReference>
<evidence type="ECO:0008006" key="7">
    <source>
        <dbReference type="Google" id="ProtNLM"/>
    </source>
</evidence>
<evidence type="ECO:0000313" key="5">
    <source>
        <dbReference type="EMBL" id="NHN31865.1"/>
    </source>
</evidence>
<dbReference type="Proteomes" id="UP001165962">
    <property type="component" value="Unassembled WGS sequence"/>
</dbReference>
<dbReference type="InterPro" id="IPR013783">
    <property type="entry name" value="Ig-like_fold"/>
</dbReference>
<reference evidence="5" key="1">
    <citation type="submission" date="2020-03" db="EMBL/GenBank/DDBJ databases">
        <title>Draft sequencing of Paenibacilllus sp. S3N08.</title>
        <authorList>
            <person name="Kim D.-U."/>
        </authorList>
    </citation>
    <scope>NUCLEOTIDE SEQUENCE</scope>
    <source>
        <strain evidence="5">S3N08</strain>
    </source>
</reference>
<evidence type="ECO:0000256" key="1">
    <source>
        <dbReference type="SAM" id="MobiDB-lite"/>
    </source>
</evidence>
<comment type="caution">
    <text evidence="5">The sequence shown here is derived from an EMBL/GenBank/DDBJ whole genome shotgun (WGS) entry which is preliminary data.</text>
</comment>
<keyword evidence="6" id="KW-1185">Reference proteome</keyword>
<dbReference type="Pfam" id="PF00754">
    <property type="entry name" value="F5_F8_type_C"/>
    <property type="match status" value="1"/>
</dbReference>
<protein>
    <recommendedName>
        <fullName evidence="7">F5/8 type C domain-containing protein</fullName>
    </recommendedName>
</protein>
<feature type="domain" description="F5/8 type C" evidence="2">
    <location>
        <begin position="21"/>
        <end position="160"/>
    </location>
</feature>
<feature type="domain" description="Ig-like" evidence="3">
    <location>
        <begin position="280"/>
        <end position="368"/>
    </location>
</feature>
<dbReference type="EMBL" id="JAAOIW010000006">
    <property type="protein sequence ID" value="NHN31865.1"/>
    <property type="molecule type" value="Genomic_DNA"/>
</dbReference>
<dbReference type="SUPFAM" id="SSF49265">
    <property type="entry name" value="Fibronectin type III"/>
    <property type="match status" value="1"/>
</dbReference>
<feature type="region of interest" description="Disordered" evidence="1">
    <location>
        <begin position="283"/>
        <end position="302"/>
    </location>
</feature>
<dbReference type="SMART" id="SM00060">
    <property type="entry name" value="FN3"/>
    <property type="match status" value="1"/>
</dbReference>
<dbReference type="Gene3D" id="2.60.120.260">
    <property type="entry name" value="Galactose-binding domain-like"/>
    <property type="match status" value="1"/>
</dbReference>
<evidence type="ECO:0000259" key="2">
    <source>
        <dbReference type="PROSITE" id="PS50022"/>
    </source>
</evidence>
<evidence type="ECO:0000259" key="3">
    <source>
        <dbReference type="PROSITE" id="PS50835"/>
    </source>
</evidence>
<feature type="region of interest" description="Disordered" evidence="1">
    <location>
        <begin position="388"/>
        <end position="409"/>
    </location>
</feature>
<dbReference type="PROSITE" id="PS50835">
    <property type="entry name" value="IG_LIKE"/>
    <property type="match status" value="1"/>
</dbReference>
<dbReference type="InterPro" id="IPR000421">
    <property type="entry name" value="FA58C"/>
</dbReference>
<feature type="region of interest" description="Disordered" evidence="1">
    <location>
        <begin position="173"/>
        <end position="197"/>
    </location>
</feature>
<proteinExistence type="predicted"/>
<dbReference type="InterPro" id="IPR036116">
    <property type="entry name" value="FN3_sf"/>
</dbReference>
<accession>A0ABX0J690</accession>
<dbReference type="InterPro" id="IPR008979">
    <property type="entry name" value="Galactose-bd-like_sf"/>
</dbReference>
<gene>
    <name evidence="5" type="ORF">G9U52_18680</name>
</gene>
<dbReference type="InterPro" id="IPR007110">
    <property type="entry name" value="Ig-like_dom"/>
</dbReference>
<sequence>MIKRCISILTILLLLAEIIPTFVSAVTLTNLALNKTATSGSGSFCGGGETATQAVDGNTSTKWCRNSGADWLKVDLGATYNVSEFILTNNEEISTYITKDYNIQSSTDGSTWTTLVNVTNNTTRVVTSNITPVMARYVKLDVISPTQNGSGVIRINEFEVNGDPVALVNAATPGFESQPTGSTVNEGDSSPTLSAAANVNDGGALSYQWYSNTTNSNSGGNAIGGATSASYAAPTNAEGTTYYYVVVTNTNNGVDGVSTAKATSNAVAVSVNALVNAATPSFDTQPTGSTVNEGDSSPTLSAAANVSDGGKLSYQWFSNTTNSNSGGNAIGGATSVSYAAPTNAEGTTYYYVVVTNTNNGVTGNQTATATSNAVAVSVNALVNAATPSFDTQPTGSTVNEGDSSPTLSAAASVSDGGALSYQWYSNTTNSNSGGNAIGGATSASYAAPTNAEGTTYYYLVVTNTNKGVNGVQTSTATSNVARLNVNQIAPSAPTNLTATIGDGQVTLHWNGVSGSVTYDVYEGTASGSYGSTPVAIVTGLTYNYKVTGLTNGITYYFVIKASNAAGYSSYSNELSATPRSSNANLSDLILSSGTLNMSFDANTASYATSVANSVSSLTVTATVYDPTATMKVNGTTVINGSAVGAISLNVGSNTITIVVTAQDGMTTQTYTVTVTRESDVFVTFAQTDASGQTVQLTFSQPLASQSIAPGAFLMHAGSKPIAVMQAVHDSSLSNTVYLTVNENLFKWDRLTVDIQGGIIQSANGSQLAGTASIKVQNEVVVFSPDFPDPNHIRIDNIVAFLKKRNYDVDVDGDGLFDSADIKMLLLQIQSVTH</sequence>
<name>A0ABX0J690_9BACL</name>
<feature type="domain" description="Fibronectin type-III" evidence="4">
    <location>
        <begin position="489"/>
        <end position="581"/>
    </location>
</feature>
<feature type="compositionally biased region" description="Polar residues" evidence="1">
    <location>
        <begin position="175"/>
        <end position="197"/>
    </location>
</feature>
<dbReference type="Gene3D" id="2.60.40.10">
    <property type="entry name" value="Immunoglobulins"/>
    <property type="match status" value="1"/>
</dbReference>
<dbReference type="SUPFAM" id="SSF49785">
    <property type="entry name" value="Galactose-binding domain-like"/>
    <property type="match status" value="1"/>
</dbReference>
<organism evidence="5 6">
    <name type="scientific">Paenibacillus agricola</name>
    <dbReference type="NCBI Taxonomy" id="2716264"/>
    <lineage>
        <taxon>Bacteria</taxon>
        <taxon>Bacillati</taxon>
        <taxon>Bacillota</taxon>
        <taxon>Bacilli</taxon>
        <taxon>Bacillales</taxon>
        <taxon>Paenibacillaceae</taxon>
        <taxon>Paenibacillus</taxon>
    </lineage>
</organism>
<dbReference type="InterPro" id="IPR003961">
    <property type="entry name" value="FN3_dom"/>
</dbReference>
<dbReference type="Pfam" id="PF00041">
    <property type="entry name" value="fn3"/>
    <property type="match status" value="1"/>
</dbReference>
<dbReference type="RefSeq" id="WP_166152147.1">
    <property type="nucleotide sequence ID" value="NZ_JAAOIW010000006.1"/>
</dbReference>
<evidence type="ECO:0000259" key="4">
    <source>
        <dbReference type="PROSITE" id="PS50853"/>
    </source>
</evidence>
<dbReference type="InterPro" id="IPR025883">
    <property type="entry name" value="Cadherin-like_domain"/>
</dbReference>
<dbReference type="CDD" id="cd00063">
    <property type="entry name" value="FN3"/>
    <property type="match status" value="1"/>
</dbReference>
<evidence type="ECO:0000313" key="6">
    <source>
        <dbReference type="Proteomes" id="UP001165962"/>
    </source>
</evidence>
<dbReference type="PROSITE" id="PS50853">
    <property type="entry name" value="FN3"/>
    <property type="match status" value="1"/>
</dbReference>
<dbReference type="PROSITE" id="PS50022">
    <property type="entry name" value="FA58C_3"/>
    <property type="match status" value="1"/>
</dbReference>
<dbReference type="Pfam" id="PF12733">
    <property type="entry name" value="Cadherin-like"/>
    <property type="match status" value="1"/>
</dbReference>